<dbReference type="SUPFAM" id="SSF56935">
    <property type="entry name" value="Porins"/>
    <property type="match status" value="1"/>
</dbReference>
<organism evidence="1 2">
    <name type="scientific">Alteromonas arenosi</name>
    <dbReference type="NCBI Taxonomy" id="3055817"/>
    <lineage>
        <taxon>Bacteria</taxon>
        <taxon>Pseudomonadati</taxon>
        <taxon>Pseudomonadota</taxon>
        <taxon>Gammaproteobacteria</taxon>
        <taxon>Alteromonadales</taxon>
        <taxon>Alteromonadaceae</taxon>
        <taxon>Alteromonas/Salinimonas group</taxon>
        <taxon>Alteromonas</taxon>
    </lineage>
</organism>
<keyword evidence="2" id="KW-1185">Reference proteome</keyword>
<comment type="caution">
    <text evidence="1">The sequence shown here is derived from an EMBL/GenBank/DDBJ whole genome shotgun (WGS) entry which is preliminary data.</text>
</comment>
<evidence type="ECO:0000313" key="1">
    <source>
        <dbReference type="EMBL" id="MDM7859269.1"/>
    </source>
</evidence>
<dbReference type="Proteomes" id="UP001234343">
    <property type="component" value="Unassembled WGS sequence"/>
</dbReference>
<gene>
    <name evidence="1" type="ORF">QTP81_01450</name>
</gene>
<keyword evidence="1" id="KW-0675">Receptor</keyword>
<accession>A0ABT7SSU7</accession>
<evidence type="ECO:0000313" key="2">
    <source>
        <dbReference type="Proteomes" id="UP001234343"/>
    </source>
</evidence>
<dbReference type="RefSeq" id="WP_289363188.1">
    <property type="nucleotide sequence ID" value="NZ_JAUCBP010000001.1"/>
</dbReference>
<name>A0ABT7SSU7_9ALTE</name>
<dbReference type="EMBL" id="JAUCBP010000001">
    <property type="protein sequence ID" value="MDM7859269.1"/>
    <property type="molecule type" value="Genomic_DNA"/>
</dbReference>
<sequence length="398" mass="45432">MRNQLQCPQWLYHGMVVFILFHAASSFADELQWNGFIAQGVQRAEGSNFINDDGDLSFALTEVGINGRIGITDHISANGQVVYLNAGDRFPQGVRVDYLFIDWHAVRGVQFNLNVHLGRYKNYHWLYSSTRDVPHTRPSNVLPQSIYFDSFRDVALGSDGIALRANTLSDTGEWEINWSYGRSSIGSESTRQLLGHMASGDIEQDFVHQASVYWSSSSNTLTLGANWLDSDFSYESDAQDPFVDGFANVERISLAAQYQSQYWEFTSEIMRESSLYQNAISNGFFSDSTAEGGYVQILFMPQRRLSLLSRIDLYDLNREDRNGNQLNQLSGGQTPNYFGYMDTATIGLKYAIWDNVNLQLEYNRVRGAGRLTPLLVRDIHAVDEEYWDLWSVQMMYWF</sequence>
<reference evidence="1 2" key="1">
    <citation type="submission" date="2023-06" db="EMBL/GenBank/DDBJ databases">
        <title>Alteromonas sp. ASW11-36 isolated from intertidal sand.</title>
        <authorList>
            <person name="Li Y."/>
        </authorList>
    </citation>
    <scope>NUCLEOTIDE SEQUENCE [LARGE SCALE GENOMIC DNA]</scope>
    <source>
        <strain evidence="1 2">ASW11-36</strain>
    </source>
</reference>
<protein>
    <submittedName>
        <fullName evidence="1">TonB-dependent receptor</fullName>
    </submittedName>
</protein>
<proteinExistence type="predicted"/>